<keyword evidence="4 6" id="KW-0501">Molybdenum cofactor biosynthesis</keyword>
<dbReference type="Gene3D" id="3.90.105.10">
    <property type="entry name" value="Molybdopterin biosynthesis moea protein, domain 2"/>
    <property type="match status" value="1"/>
</dbReference>
<evidence type="ECO:0000256" key="5">
    <source>
        <dbReference type="ARBA" id="ARBA00047317"/>
    </source>
</evidence>
<dbReference type="EC" id="2.10.1.1" evidence="6"/>
<organism evidence="8 9">
    <name type="scientific">Maribacter aquivivus</name>
    <dbReference type="NCBI Taxonomy" id="228958"/>
    <lineage>
        <taxon>Bacteria</taxon>
        <taxon>Pseudomonadati</taxon>
        <taxon>Bacteroidota</taxon>
        <taxon>Flavobacteriia</taxon>
        <taxon>Flavobacteriales</taxon>
        <taxon>Flavobacteriaceae</taxon>
        <taxon>Maribacter</taxon>
    </lineage>
</organism>
<comment type="similarity">
    <text evidence="3 6">Belongs to the MoeA family.</text>
</comment>
<proteinExistence type="inferred from homology"/>
<dbReference type="GO" id="GO:0061599">
    <property type="term" value="F:molybdopterin molybdotransferase activity"/>
    <property type="evidence" value="ECO:0007669"/>
    <property type="project" value="UniProtKB-UniRule"/>
</dbReference>
<dbReference type="GO" id="GO:0006777">
    <property type="term" value="P:Mo-molybdopterin cofactor biosynthetic process"/>
    <property type="evidence" value="ECO:0007669"/>
    <property type="project" value="UniProtKB-UniRule"/>
</dbReference>
<dbReference type="GO" id="GO:0005829">
    <property type="term" value="C:cytosol"/>
    <property type="evidence" value="ECO:0007669"/>
    <property type="project" value="TreeGrafter"/>
</dbReference>
<dbReference type="Gene3D" id="2.40.340.10">
    <property type="entry name" value="MoeA, C-terminal, domain IV"/>
    <property type="match status" value="1"/>
</dbReference>
<dbReference type="PANTHER" id="PTHR10192:SF5">
    <property type="entry name" value="GEPHYRIN"/>
    <property type="match status" value="1"/>
</dbReference>
<dbReference type="SMART" id="SM00852">
    <property type="entry name" value="MoCF_biosynth"/>
    <property type="match status" value="1"/>
</dbReference>
<dbReference type="InterPro" id="IPR001453">
    <property type="entry name" value="MoaB/Mog_dom"/>
</dbReference>
<comment type="cofactor">
    <cofactor evidence="6">
        <name>Mg(2+)</name>
        <dbReference type="ChEBI" id="CHEBI:18420"/>
    </cofactor>
</comment>
<dbReference type="EMBL" id="FQZX01000003">
    <property type="protein sequence ID" value="SHK56574.1"/>
    <property type="molecule type" value="Genomic_DNA"/>
</dbReference>
<dbReference type="InterPro" id="IPR036688">
    <property type="entry name" value="MoeA_C_domain_IV_sf"/>
</dbReference>
<evidence type="ECO:0000256" key="1">
    <source>
        <dbReference type="ARBA" id="ARBA00002901"/>
    </source>
</evidence>
<dbReference type="PANTHER" id="PTHR10192">
    <property type="entry name" value="MOLYBDOPTERIN BIOSYNTHESIS PROTEIN"/>
    <property type="match status" value="1"/>
</dbReference>
<dbReference type="InterPro" id="IPR005110">
    <property type="entry name" value="MoeA_linker/N"/>
</dbReference>
<dbReference type="Pfam" id="PF03453">
    <property type="entry name" value="MoeA_N"/>
    <property type="match status" value="1"/>
</dbReference>
<dbReference type="SUPFAM" id="SSF63867">
    <property type="entry name" value="MoeA C-terminal domain-like"/>
    <property type="match status" value="1"/>
</dbReference>
<evidence type="ECO:0000256" key="4">
    <source>
        <dbReference type="ARBA" id="ARBA00023150"/>
    </source>
</evidence>
<dbReference type="AlphaFoldDB" id="A0A1M6TI38"/>
<dbReference type="Proteomes" id="UP000184314">
    <property type="component" value="Unassembled WGS sequence"/>
</dbReference>
<evidence type="ECO:0000313" key="8">
    <source>
        <dbReference type="EMBL" id="SHK56574.1"/>
    </source>
</evidence>
<gene>
    <name evidence="8" type="ORF">SAMN04488007_3234</name>
</gene>
<dbReference type="Pfam" id="PF03454">
    <property type="entry name" value="MoeA_C"/>
    <property type="match status" value="1"/>
</dbReference>
<comment type="function">
    <text evidence="1 6">Catalyzes the insertion of molybdate into adenylated molybdopterin with the concomitant release of AMP.</text>
</comment>
<keyword evidence="6" id="KW-0460">Magnesium</keyword>
<dbReference type="InterPro" id="IPR005111">
    <property type="entry name" value="MoeA_C_domain_IV"/>
</dbReference>
<dbReference type="SUPFAM" id="SSF53218">
    <property type="entry name" value="Molybdenum cofactor biosynthesis proteins"/>
    <property type="match status" value="1"/>
</dbReference>
<dbReference type="OrthoDB" id="9804758at2"/>
<dbReference type="InterPro" id="IPR038987">
    <property type="entry name" value="MoeA-like"/>
</dbReference>
<feature type="domain" description="MoaB/Mog" evidence="7">
    <location>
        <begin position="175"/>
        <end position="314"/>
    </location>
</feature>
<comment type="pathway">
    <text evidence="2 6">Cofactor biosynthesis; molybdopterin biosynthesis.</text>
</comment>
<dbReference type="STRING" id="228958.SAMN04488007_3234"/>
<evidence type="ECO:0000259" key="7">
    <source>
        <dbReference type="SMART" id="SM00852"/>
    </source>
</evidence>
<keyword evidence="9" id="KW-1185">Reference proteome</keyword>
<dbReference type="GO" id="GO:0046872">
    <property type="term" value="F:metal ion binding"/>
    <property type="evidence" value="ECO:0007669"/>
    <property type="project" value="UniProtKB-UniRule"/>
</dbReference>
<keyword evidence="6" id="KW-0808">Transferase</keyword>
<dbReference type="Gene3D" id="3.40.980.10">
    <property type="entry name" value="MoaB/Mog-like domain"/>
    <property type="match status" value="1"/>
</dbReference>
<evidence type="ECO:0000256" key="6">
    <source>
        <dbReference type="RuleBase" id="RU365090"/>
    </source>
</evidence>
<reference evidence="9" key="1">
    <citation type="submission" date="2016-11" db="EMBL/GenBank/DDBJ databases">
        <authorList>
            <person name="Varghese N."/>
            <person name="Submissions S."/>
        </authorList>
    </citation>
    <scope>NUCLEOTIDE SEQUENCE [LARGE SCALE GENOMIC DNA]</scope>
    <source>
        <strain evidence="9">DSM 16478</strain>
    </source>
</reference>
<evidence type="ECO:0000313" key="9">
    <source>
        <dbReference type="Proteomes" id="UP000184314"/>
    </source>
</evidence>
<comment type="catalytic activity">
    <reaction evidence="5">
        <text>adenylyl-molybdopterin + molybdate = Mo-molybdopterin + AMP + H(+)</text>
        <dbReference type="Rhea" id="RHEA:35047"/>
        <dbReference type="ChEBI" id="CHEBI:15378"/>
        <dbReference type="ChEBI" id="CHEBI:36264"/>
        <dbReference type="ChEBI" id="CHEBI:62727"/>
        <dbReference type="ChEBI" id="CHEBI:71302"/>
        <dbReference type="ChEBI" id="CHEBI:456215"/>
        <dbReference type="EC" id="2.10.1.1"/>
    </reaction>
</comment>
<protein>
    <recommendedName>
        <fullName evidence="6">Molybdopterin molybdenumtransferase</fullName>
        <ecNumber evidence="6">2.10.1.1</ecNumber>
    </recommendedName>
</protein>
<dbReference type="RefSeq" id="WP_073246117.1">
    <property type="nucleotide sequence ID" value="NZ_FQZX01000003.1"/>
</dbReference>
<dbReference type="InterPro" id="IPR036135">
    <property type="entry name" value="MoeA_linker/N_sf"/>
</dbReference>
<dbReference type="CDD" id="cd00887">
    <property type="entry name" value="MoeA"/>
    <property type="match status" value="1"/>
</dbReference>
<dbReference type="UniPathway" id="UPA00344"/>
<keyword evidence="6" id="KW-0500">Molybdenum</keyword>
<sequence length="397" mass="44034">MITFKEAYQKVLAHPLDLGTEIVSLMDSLNRILAEDIYADRDFPPFDRATKDGIAVQFSDFANNGHSFKIEGLAAAGVVQQVLNDKNNCLEVMTGAVVPEHCDTVVMYEHITIDEGKVTINEKVTKGQNIHYQGSDEKADALLLSKGKKITPAEIGVMATVGKATVKVMGNPKVCTIATGNELVAVNETPKPHQIRKSNMLTIKAALLNSKIEASSLHLLDDKKEIERELERALIENDVLLLSGGVSKGKFDFIPEVMEFLGVHKVFHRVLQRPGKPFWFGIHPKLNTVIFSFPGNPVSTFANYHLYFLPWLQTSWGLPLDNSYIKLSAAIKITQPLTRFIQVSTEVKDGIFWATPVVENGSGDLTSLAKADGFINLEPRTEEYEVGEVVPFVKTRW</sequence>
<evidence type="ECO:0000256" key="2">
    <source>
        <dbReference type="ARBA" id="ARBA00005046"/>
    </source>
</evidence>
<dbReference type="SUPFAM" id="SSF63882">
    <property type="entry name" value="MoeA N-terminal region -like"/>
    <property type="match status" value="1"/>
</dbReference>
<keyword evidence="6" id="KW-0479">Metal-binding</keyword>
<dbReference type="InterPro" id="IPR036425">
    <property type="entry name" value="MoaB/Mog-like_dom_sf"/>
</dbReference>
<name>A0A1M6TI38_9FLAO</name>
<evidence type="ECO:0000256" key="3">
    <source>
        <dbReference type="ARBA" id="ARBA00010763"/>
    </source>
</evidence>
<dbReference type="Pfam" id="PF00994">
    <property type="entry name" value="MoCF_biosynth"/>
    <property type="match status" value="1"/>
</dbReference>
<accession>A0A1M6TI38</accession>
<dbReference type="Gene3D" id="2.170.190.11">
    <property type="entry name" value="Molybdopterin biosynthesis moea protein, domain 3"/>
    <property type="match status" value="1"/>
</dbReference>